<dbReference type="SUPFAM" id="SSF53474">
    <property type="entry name" value="alpha/beta-Hydrolases"/>
    <property type="match status" value="1"/>
</dbReference>
<feature type="compositionally biased region" description="Basic and acidic residues" evidence="1">
    <location>
        <begin position="367"/>
        <end position="379"/>
    </location>
</feature>
<feature type="compositionally biased region" description="Polar residues" evidence="1">
    <location>
        <begin position="708"/>
        <end position="727"/>
    </location>
</feature>
<dbReference type="PANTHER" id="PTHR12277">
    <property type="entry name" value="ALPHA/BETA HYDROLASE DOMAIN-CONTAINING PROTEIN"/>
    <property type="match status" value="1"/>
</dbReference>
<feature type="region of interest" description="Disordered" evidence="1">
    <location>
        <begin position="363"/>
        <end position="406"/>
    </location>
</feature>
<feature type="compositionally biased region" description="Polar residues" evidence="1">
    <location>
        <begin position="632"/>
        <end position="646"/>
    </location>
</feature>
<feature type="region of interest" description="Disordered" evidence="1">
    <location>
        <begin position="477"/>
        <end position="496"/>
    </location>
</feature>
<dbReference type="InterPro" id="IPR000073">
    <property type="entry name" value="AB_hydrolase_1"/>
</dbReference>
<feature type="compositionally biased region" description="Basic and acidic residues" evidence="1">
    <location>
        <begin position="732"/>
        <end position="750"/>
    </location>
</feature>
<protein>
    <recommendedName>
        <fullName evidence="2">AB hydrolase-1 domain-containing protein</fullName>
    </recommendedName>
</protein>
<proteinExistence type="predicted"/>
<dbReference type="Gene3D" id="3.40.50.1820">
    <property type="entry name" value="alpha/beta hydrolase"/>
    <property type="match status" value="1"/>
</dbReference>
<dbReference type="AlphaFoldDB" id="A0A7S2U8T3"/>
<accession>A0A7S2U8T3</accession>
<feature type="compositionally biased region" description="Acidic residues" evidence="1">
    <location>
        <begin position="380"/>
        <end position="397"/>
    </location>
</feature>
<dbReference type="Pfam" id="PF00561">
    <property type="entry name" value="Abhydrolase_1"/>
    <property type="match status" value="1"/>
</dbReference>
<evidence type="ECO:0000259" key="2">
    <source>
        <dbReference type="Pfam" id="PF00561"/>
    </source>
</evidence>
<reference evidence="3" key="1">
    <citation type="submission" date="2021-01" db="EMBL/GenBank/DDBJ databases">
        <authorList>
            <person name="Corre E."/>
            <person name="Pelletier E."/>
            <person name="Niang G."/>
            <person name="Scheremetjew M."/>
            <person name="Finn R."/>
            <person name="Kale V."/>
            <person name="Holt S."/>
            <person name="Cochrane G."/>
            <person name="Meng A."/>
            <person name="Brown T."/>
            <person name="Cohen L."/>
        </authorList>
    </citation>
    <scope>NUCLEOTIDE SEQUENCE</scope>
    <source>
        <strain evidence="3">CCMP2084</strain>
    </source>
</reference>
<dbReference type="EMBL" id="HBHQ01003570">
    <property type="protein sequence ID" value="CAD9810542.1"/>
    <property type="molecule type" value="Transcribed_RNA"/>
</dbReference>
<feature type="compositionally biased region" description="Basic and acidic residues" evidence="1">
    <location>
        <begin position="515"/>
        <end position="534"/>
    </location>
</feature>
<gene>
    <name evidence="3" type="ORF">ASEP1449_LOCUS2365</name>
</gene>
<feature type="compositionally biased region" description="Basic and acidic residues" evidence="1">
    <location>
        <begin position="615"/>
        <end position="628"/>
    </location>
</feature>
<feature type="compositionally biased region" description="Polar residues" evidence="1">
    <location>
        <begin position="770"/>
        <end position="780"/>
    </location>
</feature>
<feature type="domain" description="AB hydrolase-1" evidence="2">
    <location>
        <begin position="94"/>
        <end position="200"/>
    </location>
</feature>
<name>A0A7S2U8T3_9STRA</name>
<feature type="compositionally biased region" description="Basic and acidic residues" evidence="1">
    <location>
        <begin position="486"/>
        <end position="496"/>
    </location>
</feature>
<dbReference type="PANTHER" id="PTHR12277:SF81">
    <property type="entry name" value="PROTEIN ABHD13"/>
    <property type="match status" value="1"/>
</dbReference>
<sequence length="810" mass="90234">MGETISTLVFRPPPTTYMCPSKYFFLDVEVPAEEVGLDSILGCSMAGNRDPSSLMCTSINSGAGTTMTTNSQESSQCSHRISAFFIPRKKAKVTLLFSHGNAEDLGMMYNKMKEIARVVGVNVMAYDYTGYGYSSGSAPSEEMCYKNIEAAFNYLTDVKGIPPSQIVVYGRSLGSGPSCYLAAKTAKEGRSVAALILHSPFLSIFRIVMDCGFSIGGDMFKNIAQAPDIRCPVLIVHGTKDDIVPFWHGQELLRSLPEHCRAQPFWAEEMGHNNIEIFLKREYIQRIMNFVNRYVPAHKMKPKGDMSVQTDKLVSLYPSQPVSVPEDERASEKCMNSSSSRFIINSLWVKNGAGIVNHALNTKRPSFRKESQGMTPEREESADDDEREPSDNVDNETEERHQLAREEKPAIWGEEKPVQEIVDKNTAENEIHEDNQLPVTSIVNELNDEQIRAKAKRGNRTRMSHLASMHLAAMRRSNDTMVSEGSRSDSDGSKALSDETHVAHLAAMRQNGDMTVERHRTKSDSVEARSERNCSRVTNPRPPRETLEQRSDMVIERQRSNSDDSDSKQADSASYESQYNKKSMPIITANPQSVGRRAAAIKERRRSNSLGGGRRQPESHCDESRSDENTAEENTGSASQTGSKRVTYNPRGNEFFDNDPLQNPRETSPPSPLMRTGPNMVPNGILRNASSATDTEAEIDRTDIKNPLKTTGNNMRNGSDGQITVKTNLHPPKPETDVRNEQRNRVSERRSRSRSLSLSRGRQFEPVASPTHSSGHSVSRSPKKTMGRIRSLSASRRRAYSPLVVDPAES</sequence>
<feature type="region of interest" description="Disordered" evidence="1">
    <location>
        <begin position="508"/>
        <end position="810"/>
    </location>
</feature>
<organism evidence="3">
    <name type="scientific">Attheya septentrionalis</name>
    <dbReference type="NCBI Taxonomy" id="420275"/>
    <lineage>
        <taxon>Eukaryota</taxon>
        <taxon>Sar</taxon>
        <taxon>Stramenopiles</taxon>
        <taxon>Ochrophyta</taxon>
        <taxon>Bacillariophyta</taxon>
        <taxon>Coscinodiscophyceae</taxon>
        <taxon>Chaetocerotophycidae</taxon>
        <taxon>Chaetocerotales</taxon>
        <taxon>Attheyaceae</taxon>
        <taxon>Attheya</taxon>
    </lineage>
</organism>
<feature type="compositionally biased region" description="Basic and acidic residues" evidence="1">
    <location>
        <begin position="542"/>
        <end position="569"/>
    </location>
</feature>
<evidence type="ECO:0000256" key="1">
    <source>
        <dbReference type="SAM" id="MobiDB-lite"/>
    </source>
</evidence>
<evidence type="ECO:0000313" key="3">
    <source>
        <dbReference type="EMBL" id="CAD9810542.1"/>
    </source>
</evidence>
<dbReference type="InterPro" id="IPR029058">
    <property type="entry name" value="AB_hydrolase_fold"/>
</dbReference>